<feature type="domain" description="MOSC" evidence="1">
    <location>
        <begin position="164"/>
        <end position="319"/>
    </location>
</feature>
<dbReference type="SUPFAM" id="SSF50800">
    <property type="entry name" value="PK beta-barrel domain-like"/>
    <property type="match status" value="1"/>
</dbReference>
<reference evidence="2" key="1">
    <citation type="journal article" date="2021" name="J Fungi (Basel)">
        <title>Genomic and Metabolomic Analyses of the Marine Fungus Emericellopsis cladophorae: Insights into Saltwater Adaptability Mechanisms and Its Biosynthetic Potential.</title>
        <authorList>
            <person name="Goncalves M.F.M."/>
            <person name="Hilario S."/>
            <person name="Van de Peer Y."/>
            <person name="Esteves A.C."/>
            <person name="Alves A."/>
        </authorList>
    </citation>
    <scope>NUCLEOTIDE SEQUENCE</scope>
    <source>
        <strain evidence="2">MUM 19.33</strain>
    </source>
</reference>
<protein>
    <submittedName>
        <fullName evidence="2">Mitochondrial amidoxime-reducing component-like protein</fullName>
    </submittedName>
</protein>
<dbReference type="Proteomes" id="UP001055219">
    <property type="component" value="Unassembled WGS sequence"/>
</dbReference>
<evidence type="ECO:0000313" key="2">
    <source>
        <dbReference type="EMBL" id="KAI6785422.1"/>
    </source>
</evidence>
<dbReference type="GO" id="GO:0030170">
    <property type="term" value="F:pyridoxal phosphate binding"/>
    <property type="evidence" value="ECO:0007669"/>
    <property type="project" value="InterPro"/>
</dbReference>
<dbReference type="PROSITE" id="PS51340">
    <property type="entry name" value="MOSC"/>
    <property type="match status" value="1"/>
</dbReference>
<dbReference type="PANTHER" id="PTHR14237">
    <property type="entry name" value="MOLYBDOPTERIN COFACTOR SULFURASE MOSC"/>
    <property type="match status" value="1"/>
</dbReference>
<dbReference type="Pfam" id="PF03476">
    <property type="entry name" value="MOSC_N"/>
    <property type="match status" value="1"/>
</dbReference>
<dbReference type="GO" id="GO:0030151">
    <property type="term" value="F:molybdenum ion binding"/>
    <property type="evidence" value="ECO:0007669"/>
    <property type="project" value="InterPro"/>
</dbReference>
<dbReference type="RefSeq" id="XP_051366278.1">
    <property type="nucleotide sequence ID" value="XM_051510390.1"/>
</dbReference>
<comment type="caution">
    <text evidence="2">The sequence shown here is derived from an EMBL/GenBank/DDBJ whole genome shotgun (WGS) entry which is preliminary data.</text>
</comment>
<dbReference type="SUPFAM" id="SSF141673">
    <property type="entry name" value="MOSC N-terminal domain-like"/>
    <property type="match status" value="1"/>
</dbReference>
<reference evidence="2" key="2">
    <citation type="submission" date="2022-07" db="EMBL/GenBank/DDBJ databases">
        <authorList>
            <person name="Goncalves M.F.M."/>
            <person name="Hilario S."/>
            <person name="Van De Peer Y."/>
            <person name="Esteves A.C."/>
            <person name="Alves A."/>
        </authorList>
    </citation>
    <scope>NUCLEOTIDE SEQUENCE</scope>
    <source>
        <strain evidence="2">MUM 19.33</strain>
    </source>
</reference>
<dbReference type="AlphaFoldDB" id="A0A9Q0BHD5"/>
<dbReference type="GO" id="GO:0003824">
    <property type="term" value="F:catalytic activity"/>
    <property type="evidence" value="ECO:0007669"/>
    <property type="project" value="InterPro"/>
</dbReference>
<proteinExistence type="predicted"/>
<dbReference type="InterPro" id="IPR005302">
    <property type="entry name" value="MoCF_Sase_C"/>
</dbReference>
<dbReference type="EMBL" id="JAGIXG020000002">
    <property type="protein sequence ID" value="KAI6785422.1"/>
    <property type="molecule type" value="Genomic_DNA"/>
</dbReference>
<evidence type="ECO:0000313" key="3">
    <source>
        <dbReference type="Proteomes" id="UP001055219"/>
    </source>
</evidence>
<dbReference type="OrthoDB" id="17255at2759"/>
<keyword evidence="3" id="KW-1185">Reference proteome</keyword>
<dbReference type="InterPro" id="IPR005303">
    <property type="entry name" value="MOCOS_middle"/>
</dbReference>
<gene>
    <name evidence="2" type="ORF">J7T54_007064</name>
</gene>
<name>A0A9Q0BHD5_9HYPO</name>
<accession>A0A9Q0BHD5</accession>
<evidence type="ECO:0000259" key="1">
    <source>
        <dbReference type="PROSITE" id="PS51340"/>
    </source>
</evidence>
<dbReference type="Pfam" id="PF03473">
    <property type="entry name" value="MOSC"/>
    <property type="match status" value="1"/>
</dbReference>
<sequence>MKVTALWVYPVKGLRAIPLTSATLTPQGIAHDRTFVLCRRKEDGSLDKLQLAGHPECALFGQEIVDGTIRVRYHAPETPIVPRSPLHDETLAIPLTPDTAGLDMEDVNVHMSMVRAYKMGSKYDEWFTACFGFDTVLLYIGDQKRPILGTFSPKAAKPQKGWLSSVTSYVTGSNREEEKEGEDWLTFTDCAPYLIATEASLRNVRTRLESGEVDMVKFRPNIVVDGETQWDEDYWSELSLNGGAGFTLSKLCGRCTSVNVDYDTGRPAAGESGTVLKKLMADRRVDEGHKYSPVFGRYAFLTDGVHSSSISLGDEVGVTKRSEQRPVWDWPMKDPAAARFYEQRV</sequence>
<dbReference type="InterPro" id="IPR011037">
    <property type="entry name" value="Pyrv_Knase-like_insert_dom_sf"/>
</dbReference>
<dbReference type="GeneID" id="75833541"/>
<dbReference type="PANTHER" id="PTHR14237:SF34">
    <property type="entry name" value="MOSC DOMAIN PROTEIN (AFU_ORTHOLOGUE AFUA_2G07820)"/>
    <property type="match status" value="1"/>
</dbReference>
<organism evidence="2 3">
    <name type="scientific">Emericellopsis cladophorae</name>
    <dbReference type="NCBI Taxonomy" id="2686198"/>
    <lineage>
        <taxon>Eukaryota</taxon>
        <taxon>Fungi</taxon>
        <taxon>Dikarya</taxon>
        <taxon>Ascomycota</taxon>
        <taxon>Pezizomycotina</taxon>
        <taxon>Sordariomycetes</taxon>
        <taxon>Hypocreomycetidae</taxon>
        <taxon>Hypocreales</taxon>
        <taxon>Bionectriaceae</taxon>
        <taxon>Emericellopsis</taxon>
    </lineage>
</organism>